<evidence type="ECO:0000313" key="1">
    <source>
        <dbReference type="EMBL" id="RNI17201.1"/>
    </source>
</evidence>
<proteinExistence type="predicted"/>
<dbReference type="EMBL" id="RJJQ01000033">
    <property type="protein sequence ID" value="RNI17201.1"/>
    <property type="molecule type" value="Genomic_DNA"/>
</dbReference>
<sequence>MEDLVALASSCQFLVIAGAEDTWSRGAAELDATCSDRGLTNLTVEVRPGTHAFPEDDRGRAYAFLDRHLW</sequence>
<organism evidence="1 2">
    <name type="scientific">Flexivirga caeni</name>
    <dbReference type="NCBI Taxonomy" id="2294115"/>
    <lineage>
        <taxon>Bacteria</taxon>
        <taxon>Bacillati</taxon>
        <taxon>Actinomycetota</taxon>
        <taxon>Actinomycetes</taxon>
        <taxon>Micrococcales</taxon>
        <taxon>Dermacoccaceae</taxon>
        <taxon>Flexivirga</taxon>
    </lineage>
</organism>
<dbReference type="RefSeq" id="WP_123273170.1">
    <property type="nucleotide sequence ID" value="NZ_RJJQ01000033.1"/>
</dbReference>
<evidence type="ECO:0000313" key="2">
    <source>
        <dbReference type="Proteomes" id="UP000271678"/>
    </source>
</evidence>
<reference evidence="1 2" key="1">
    <citation type="submission" date="2018-11" db="EMBL/GenBank/DDBJ databases">
        <title>Draft genome of Simplicispira Flexivirga sp. BO-16.</title>
        <authorList>
            <person name="Im W.T."/>
        </authorList>
    </citation>
    <scope>NUCLEOTIDE SEQUENCE [LARGE SCALE GENOMIC DNA]</scope>
    <source>
        <strain evidence="1 2">BO-16</strain>
    </source>
</reference>
<dbReference type="InterPro" id="IPR029058">
    <property type="entry name" value="AB_hydrolase_fold"/>
</dbReference>
<gene>
    <name evidence="1" type="ORF">EFY87_19600</name>
</gene>
<evidence type="ECO:0008006" key="3">
    <source>
        <dbReference type="Google" id="ProtNLM"/>
    </source>
</evidence>
<accession>A0A3M9LV75</accession>
<name>A0A3M9LV75_9MICO</name>
<comment type="caution">
    <text evidence="1">The sequence shown here is derived from an EMBL/GenBank/DDBJ whole genome shotgun (WGS) entry which is preliminary data.</text>
</comment>
<dbReference type="OrthoDB" id="262125at2"/>
<dbReference type="SUPFAM" id="SSF53474">
    <property type="entry name" value="alpha/beta-Hydrolases"/>
    <property type="match status" value="1"/>
</dbReference>
<protein>
    <recommendedName>
        <fullName evidence="3">Alpha/beta hydrolase</fullName>
    </recommendedName>
</protein>
<dbReference type="AlphaFoldDB" id="A0A3M9LV75"/>
<keyword evidence="2" id="KW-1185">Reference proteome</keyword>
<dbReference type="Proteomes" id="UP000271678">
    <property type="component" value="Unassembled WGS sequence"/>
</dbReference>